<evidence type="ECO:0000313" key="3">
    <source>
        <dbReference type="EMBL" id="OGC29398.1"/>
    </source>
</evidence>
<dbReference type="InterPro" id="IPR023917">
    <property type="entry name" value="Bifunctiontional_GlmU_bac-type"/>
</dbReference>
<proteinExistence type="predicted"/>
<dbReference type="GO" id="GO:0016779">
    <property type="term" value="F:nucleotidyltransferase activity"/>
    <property type="evidence" value="ECO:0007669"/>
    <property type="project" value="UniProtKB-ARBA"/>
</dbReference>
<evidence type="ECO:0000256" key="2">
    <source>
        <dbReference type="ARBA" id="ARBA00023315"/>
    </source>
</evidence>
<organism evidence="3 4">
    <name type="scientific">candidate division WOR-1 bacterium RIFOXYB2_FULL_48_7</name>
    <dbReference type="NCBI Taxonomy" id="1802583"/>
    <lineage>
        <taxon>Bacteria</taxon>
        <taxon>Bacillati</taxon>
        <taxon>Saganbacteria</taxon>
    </lineage>
</organism>
<evidence type="ECO:0000313" key="4">
    <source>
        <dbReference type="Proteomes" id="UP000178951"/>
    </source>
</evidence>
<dbReference type="InterPro" id="IPR011004">
    <property type="entry name" value="Trimer_LpxA-like_sf"/>
</dbReference>
<dbReference type="SUPFAM" id="SSF51161">
    <property type="entry name" value="Trimeric LpxA-like enzymes"/>
    <property type="match status" value="1"/>
</dbReference>
<protein>
    <recommendedName>
        <fullName evidence="5">Glucose-1-phosphate thymidylyltransferase</fullName>
    </recommendedName>
</protein>
<dbReference type="Proteomes" id="UP000178951">
    <property type="component" value="Unassembled WGS sequence"/>
</dbReference>
<evidence type="ECO:0000256" key="1">
    <source>
        <dbReference type="ARBA" id="ARBA00022679"/>
    </source>
</evidence>
<dbReference type="EMBL" id="MEUF01000093">
    <property type="protein sequence ID" value="OGC29398.1"/>
    <property type="molecule type" value="Genomic_DNA"/>
</dbReference>
<dbReference type="STRING" id="1802583.A2311_06655"/>
<evidence type="ECO:0008006" key="5">
    <source>
        <dbReference type="Google" id="ProtNLM"/>
    </source>
</evidence>
<keyword evidence="1" id="KW-0808">Transferase</keyword>
<dbReference type="AlphaFoldDB" id="A0A1F4T9K0"/>
<reference evidence="3 4" key="1">
    <citation type="journal article" date="2016" name="Nat. Commun.">
        <title>Thousands of microbial genomes shed light on interconnected biogeochemical processes in an aquifer system.</title>
        <authorList>
            <person name="Anantharaman K."/>
            <person name="Brown C.T."/>
            <person name="Hug L.A."/>
            <person name="Sharon I."/>
            <person name="Castelle C.J."/>
            <person name="Probst A.J."/>
            <person name="Thomas B.C."/>
            <person name="Singh A."/>
            <person name="Wilkins M.J."/>
            <person name="Karaoz U."/>
            <person name="Brodie E.L."/>
            <person name="Williams K.H."/>
            <person name="Hubbard S.S."/>
            <person name="Banfield J.F."/>
        </authorList>
    </citation>
    <scope>NUCLEOTIDE SEQUENCE [LARGE SCALE GENOMIC DNA]</scope>
</reference>
<dbReference type="InterPro" id="IPR050065">
    <property type="entry name" value="GlmU-like"/>
</dbReference>
<keyword evidence="2" id="KW-0012">Acyltransferase</keyword>
<dbReference type="NCBIfam" id="TIGR03991">
    <property type="entry name" value="alt_bact_glmU"/>
    <property type="match status" value="1"/>
</dbReference>
<dbReference type="PANTHER" id="PTHR43584">
    <property type="entry name" value="NUCLEOTIDYL TRANSFERASE"/>
    <property type="match status" value="1"/>
</dbReference>
<dbReference type="Gene3D" id="2.160.10.10">
    <property type="entry name" value="Hexapeptide repeat proteins"/>
    <property type="match status" value="1"/>
</dbReference>
<sequence length="262" mass="28376">MEPSGLFLKEADLMRCGATTVADHGRQPQYAWELIVSLKADLEHDLKLLGSGSRGKVHPSAVLYAPENMLIESGAEIEATAVLDARSGPIYIGKNTIVRPQAYLRGPLSIGPECRIGGEVSQTIIVGYSNKAHFGFLGHAYIGEWVNLGAGTTNSNLKNTYGTVKLAGVDTKQQFMGCLIGDFAKLGIGTLINTGTVIGFGANVLGGELTPKVIPSFTWEKEKKYRLDDFFKAAGRMMARRGVNLTAEEREKINQLYKLAIN</sequence>
<name>A0A1F4T9K0_UNCSA</name>
<comment type="caution">
    <text evidence="3">The sequence shown here is derived from an EMBL/GenBank/DDBJ whole genome shotgun (WGS) entry which is preliminary data.</text>
</comment>
<accession>A0A1F4T9K0</accession>
<dbReference type="GO" id="GO:0016746">
    <property type="term" value="F:acyltransferase activity"/>
    <property type="evidence" value="ECO:0007669"/>
    <property type="project" value="UniProtKB-KW"/>
</dbReference>
<gene>
    <name evidence="3" type="ORF">A2311_06655</name>
</gene>